<name>A0A4R9LXT4_9LEPT</name>
<dbReference type="NCBIfam" id="NF047681">
    <property type="entry name" value="LIC10775_fam"/>
    <property type="match status" value="1"/>
</dbReference>
<evidence type="ECO:0000313" key="2">
    <source>
        <dbReference type="Proteomes" id="UP000298058"/>
    </source>
</evidence>
<sequence length="371" mass="43575">MFRQDLFFLLVLFSFFAIAPGFSEPELIVDPLLQRPWISDSEEEEKRSYHRFLSSSREIAKTQLKQDGFGRNYHVYPSMRIRYTIDNDYHREYPILEDADLAVREMEALADAGRNNDAIFLGKSIGLCRRLHEEKEKSFSPVWANEANSLLNRLINRYSDKVEDIFLVSEPYGCYEGGSSSLGNLVLESETFRYRVSVPNTLRYEGLFRKPSGYLKSNSSFSFRLVRFVEFLAPLRSEDWDDMQEAMVLQESGITSKTPRKILFSIGTTFDSAPRLRTAKDYFRFWDKERGLSQGKMQDTAFVRSPENGDYTSRWKSVDETGNISYYQMKEYYFYKAPLGFFLSLSYPESEKEKADRYWNLIRSEFKVKEY</sequence>
<organism evidence="1 2">
    <name type="scientific">Leptospira idonii</name>
    <dbReference type="NCBI Taxonomy" id="1193500"/>
    <lineage>
        <taxon>Bacteria</taxon>
        <taxon>Pseudomonadati</taxon>
        <taxon>Spirochaetota</taxon>
        <taxon>Spirochaetia</taxon>
        <taxon>Leptospirales</taxon>
        <taxon>Leptospiraceae</taxon>
        <taxon>Leptospira</taxon>
    </lineage>
</organism>
<reference evidence="1" key="1">
    <citation type="journal article" date="2019" name="PLoS Negl. Trop. Dis.">
        <title>Revisiting the worldwide diversity of Leptospira species in the environment.</title>
        <authorList>
            <person name="Vincent A.T."/>
            <person name="Schiettekatte O."/>
            <person name="Bourhy P."/>
            <person name="Veyrier F.J."/>
            <person name="Picardeau M."/>
        </authorList>
    </citation>
    <scope>NUCLEOTIDE SEQUENCE [LARGE SCALE GENOMIC DNA]</scope>
    <source>
        <strain evidence="1">201300427</strain>
    </source>
</reference>
<dbReference type="Proteomes" id="UP000298058">
    <property type="component" value="Unassembled WGS sequence"/>
</dbReference>
<keyword evidence="2" id="KW-1185">Reference proteome</keyword>
<evidence type="ECO:0000313" key="1">
    <source>
        <dbReference type="EMBL" id="TGN18127.1"/>
    </source>
</evidence>
<dbReference type="EMBL" id="RQHW01000047">
    <property type="protein sequence ID" value="TGN18127.1"/>
    <property type="molecule type" value="Genomic_DNA"/>
</dbReference>
<dbReference type="AlphaFoldDB" id="A0A4R9LXT4"/>
<proteinExistence type="predicted"/>
<dbReference type="OrthoDB" id="342054at2"/>
<protein>
    <submittedName>
        <fullName evidence="1">Uncharacterized protein</fullName>
    </submittedName>
</protein>
<comment type="caution">
    <text evidence="1">The sequence shown here is derived from an EMBL/GenBank/DDBJ whole genome shotgun (WGS) entry which is preliminary data.</text>
</comment>
<accession>A0A4R9LXT4</accession>
<dbReference type="RefSeq" id="WP_135760814.1">
    <property type="nucleotide sequence ID" value="NZ_RQHW01000047.1"/>
</dbReference>
<gene>
    <name evidence="1" type="ORF">EHS15_11965</name>
</gene>